<dbReference type="AlphaFoldDB" id="D9QMJ8"/>
<keyword evidence="8" id="KW-1185">Reference proteome</keyword>
<evidence type="ECO:0000256" key="1">
    <source>
        <dbReference type="ARBA" id="ARBA00007261"/>
    </source>
</evidence>
<keyword evidence="2" id="KW-0645">Protease</keyword>
<gene>
    <name evidence="7" type="ordered locus">Bresu_0854</name>
</gene>
<dbReference type="GO" id="GO:0046872">
    <property type="term" value="F:metal ion binding"/>
    <property type="evidence" value="ECO:0007669"/>
    <property type="project" value="InterPro"/>
</dbReference>
<dbReference type="HOGENOM" id="CLU_007487_1_0_5"/>
<evidence type="ECO:0000313" key="8">
    <source>
        <dbReference type="Proteomes" id="UP000002696"/>
    </source>
</evidence>
<evidence type="ECO:0000256" key="4">
    <source>
        <dbReference type="SAM" id="SignalP"/>
    </source>
</evidence>
<evidence type="ECO:0000313" key="7">
    <source>
        <dbReference type="EMBL" id="ADL00168.1"/>
    </source>
</evidence>
<dbReference type="InterPro" id="IPR007863">
    <property type="entry name" value="Peptidase_M16_C"/>
</dbReference>
<organism evidence="7 8">
    <name type="scientific">Brevundimonas subvibrioides (strain ATCC 15264 / DSM 4735 / LMG 14903 / NBRC 16000 / CB 81)</name>
    <name type="common">Caulobacter subvibrioides</name>
    <dbReference type="NCBI Taxonomy" id="633149"/>
    <lineage>
        <taxon>Bacteria</taxon>
        <taxon>Pseudomonadati</taxon>
        <taxon>Pseudomonadota</taxon>
        <taxon>Alphaproteobacteria</taxon>
        <taxon>Caulobacterales</taxon>
        <taxon>Caulobacteraceae</taxon>
        <taxon>Brevundimonas</taxon>
    </lineage>
</organism>
<evidence type="ECO:0000259" key="5">
    <source>
        <dbReference type="Pfam" id="PF00675"/>
    </source>
</evidence>
<feature type="region of interest" description="Disordered" evidence="3">
    <location>
        <begin position="450"/>
        <end position="470"/>
    </location>
</feature>
<proteinExistence type="inferred from homology"/>
<evidence type="ECO:0000256" key="3">
    <source>
        <dbReference type="SAM" id="MobiDB-lite"/>
    </source>
</evidence>
<dbReference type="InParanoid" id="D9QMJ8"/>
<keyword evidence="2" id="KW-0482">Metalloprotease</keyword>
<name>D9QMJ8_BRESC</name>
<reference evidence="8" key="1">
    <citation type="journal article" date="2011" name="J. Bacteriol.">
        <title>Genome sequences of eight morphologically diverse alphaproteobacteria.</title>
        <authorList>
            <consortium name="US DOE Joint Genome Institute"/>
            <person name="Brown P.J."/>
            <person name="Kysela D.T."/>
            <person name="Buechlein A."/>
            <person name="Hemmerich C."/>
            <person name="Brun Y.V."/>
        </authorList>
    </citation>
    <scope>NUCLEOTIDE SEQUENCE [LARGE SCALE GENOMIC DNA]</scope>
    <source>
        <strain evidence="8">ATCC 15264 / DSM 4735 / LMG 14903 / NBRC 16000 / CB 81</strain>
    </source>
</reference>
<dbReference type="InterPro" id="IPR011249">
    <property type="entry name" value="Metalloenz_LuxS/M16"/>
</dbReference>
<evidence type="ECO:0000259" key="6">
    <source>
        <dbReference type="Pfam" id="PF05193"/>
    </source>
</evidence>
<feature type="domain" description="Peptidase M16 N-terminal" evidence="5">
    <location>
        <begin position="518"/>
        <end position="659"/>
    </location>
</feature>
<dbReference type="eggNOG" id="COG0612">
    <property type="taxonomic scope" value="Bacteria"/>
</dbReference>
<dbReference type="Pfam" id="PF00675">
    <property type="entry name" value="Peptidase_M16"/>
    <property type="match status" value="2"/>
</dbReference>
<evidence type="ECO:0000256" key="2">
    <source>
        <dbReference type="ARBA" id="ARBA00023049"/>
    </source>
</evidence>
<feature type="domain" description="Peptidase M16 N-terminal" evidence="5">
    <location>
        <begin position="53"/>
        <end position="163"/>
    </location>
</feature>
<dbReference type="Gene3D" id="3.30.830.10">
    <property type="entry name" value="Metalloenzyme, LuxS/M16 peptidase-like"/>
    <property type="match status" value="4"/>
</dbReference>
<dbReference type="EMBL" id="CP002102">
    <property type="protein sequence ID" value="ADL00168.1"/>
    <property type="molecule type" value="Genomic_DNA"/>
</dbReference>
<keyword evidence="2" id="KW-0378">Hydrolase</keyword>
<comment type="similarity">
    <text evidence="1">Belongs to the peptidase M16 family.</text>
</comment>
<protein>
    <submittedName>
        <fullName evidence="7">Peptidase M16 domain protein</fullName>
    </submittedName>
</protein>
<dbReference type="STRING" id="633149.Bresu_0854"/>
<dbReference type="Proteomes" id="UP000002696">
    <property type="component" value="Chromosome"/>
</dbReference>
<dbReference type="RefSeq" id="WP_013268271.1">
    <property type="nucleotide sequence ID" value="NC_014375.1"/>
</dbReference>
<feature type="domain" description="Peptidase M16 C-terminal" evidence="6">
    <location>
        <begin position="671"/>
        <end position="842"/>
    </location>
</feature>
<keyword evidence="4" id="KW-0732">Signal</keyword>
<dbReference type="InterPro" id="IPR011765">
    <property type="entry name" value="Pept_M16_N"/>
</dbReference>
<dbReference type="PANTHER" id="PTHR11851">
    <property type="entry name" value="METALLOPROTEASE"/>
    <property type="match status" value="1"/>
</dbReference>
<dbReference type="InterPro" id="IPR050361">
    <property type="entry name" value="MPP/UQCRC_Complex"/>
</dbReference>
<dbReference type="Pfam" id="PF05193">
    <property type="entry name" value="Peptidase_M16_C"/>
    <property type="match status" value="2"/>
</dbReference>
<dbReference type="PANTHER" id="PTHR11851:SF49">
    <property type="entry name" value="MITOCHONDRIAL-PROCESSING PEPTIDASE SUBUNIT ALPHA"/>
    <property type="match status" value="1"/>
</dbReference>
<accession>D9QMJ8</accession>
<feature type="domain" description="Peptidase M16 C-terminal" evidence="6">
    <location>
        <begin position="206"/>
        <end position="383"/>
    </location>
</feature>
<feature type="signal peptide" evidence="4">
    <location>
        <begin position="1"/>
        <end position="24"/>
    </location>
</feature>
<dbReference type="SUPFAM" id="SSF63411">
    <property type="entry name" value="LuxS/MPP-like metallohydrolase"/>
    <property type="match status" value="4"/>
</dbReference>
<sequence>MLRSLLLGSSFAVLLAAAPMAASAQNSPDIAPPPLEFTHRELANGLDVYAMPDATAGTVTVTLWYDVGGKDDPQGRSGFAHLFEHILSRKTINLPYGQISTIVENAGGSRNASTGQDFTNYYETVPPQYLETMLWTHAERMARPVVDEAVFNAERDIVKEELRQRVYAPPYGRLGVFVIGDNSYDQSIYRRAVIGSIEELDSAGIEDARAFHEAYYRPSTATMIVSGNFDPAQLDRWVDQYFAGIENPERPLPVLERPVSAPRTEPRLVTAYAPNVPLPAIAAIFPGPDASSDDNAALDVMGAILSRGQSSRLYRSLVYDKQVAANAFMGSNVEEEAGVVTAQVTVAAGKTVEEAEAALNAEIARIRDEPVTAAELAEAQTELLASDLRQRETSSGRAFMLGQAIVAEHDPRAPDQAVAAIRAVTIADVQRVAQKYLDENARVSIRYLDDSQRPEGVSEDSWKNPATVPTYLSVPPALQAPNELLPEGQRQAPPAPGEARPKAAPEIAERTLSNGLRVIVARSTDLPIMNAQLVIGGGSSADPADRPGLADFTASLASQGAGGRSATEMARALEGAGANLNSGAGADSSTLAVSAPIASAAVVGDILSDVVENPDFAPAELERSRTRTVNALTVALRQPGPLASQVLTRIAYGAAPYGAPGTGTPASLRALTREEIEGFHDRWWRPDNAALIVTGGMTAEEGFAFAERTLGDWARPAGAVPTVANRAGSATAPRIVVVDLPGSGQAAVAAAVRGPNRADPSFYPLAVANAVMGGGQGGYLFQEVRAKRGLSYGAASSLGARSEAGLITAATQTKNESALEVLDLVLAQFDRVRTEAPTAAQVTDRETFAAGNFSRSIETTGGLGGVLAEAVTVGLPLDEAAAYAERVTATTPETMAAATGLLNSDQAYVVVVGDSRIFIDAMRAAHPDLMLIPAADLDLGSPTLGL</sequence>
<dbReference type="KEGG" id="bsb:Bresu_0854"/>
<dbReference type="OrthoDB" id="9811314at2"/>
<feature type="chain" id="PRO_5003127015" evidence="4">
    <location>
        <begin position="25"/>
        <end position="946"/>
    </location>
</feature>
<dbReference type="GO" id="GO:0008237">
    <property type="term" value="F:metallopeptidase activity"/>
    <property type="evidence" value="ECO:0007669"/>
    <property type="project" value="UniProtKB-KW"/>
</dbReference>